<dbReference type="PANTHER" id="PTHR42920">
    <property type="entry name" value="OS03G0707200 PROTEIN-RELATED"/>
    <property type="match status" value="1"/>
</dbReference>
<feature type="transmembrane region" description="Helical" evidence="7">
    <location>
        <begin position="150"/>
        <end position="170"/>
    </location>
</feature>
<comment type="subcellular location">
    <subcellularLocation>
        <location evidence="1">Cell membrane</location>
        <topology evidence="1">Multi-pass membrane protein</topology>
    </subcellularLocation>
</comment>
<name>A0A8S9T6Q7_9CYAN</name>
<evidence type="ECO:0000256" key="7">
    <source>
        <dbReference type="SAM" id="Phobius"/>
    </source>
</evidence>
<keyword evidence="5 7" id="KW-1133">Transmembrane helix</keyword>
<dbReference type="Pfam" id="PF00892">
    <property type="entry name" value="EamA"/>
    <property type="match status" value="2"/>
</dbReference>
<feature type="transmembrane region" description="Helical" evidence="7">
    <location>
        <begin position="15"/>
        <end position="37"/>
    </location>
</feature>
<keyword evidence="10" id="KW-1185">Reference proteome</keyword>
<feature type="transmembrane region" description="Helical" evidence="7">
    <location>
        <begin position="103"/>
        <end position="121"/>
    </location>
</feature>
<dbReference type="SUPFAM" id="SSF103481">
    <property type="entry name" value="Multidrug resistance efflux transporter EmrE"/>
    <property type="match status" value="2"/>
</dbReference>
<protein>
    <submittedName>
        <fullName evidence="9">DMT family transporter</fullName>
    </submittedName>
</protein>
<evidence type="ECO:0000256" key="6">
    <source>
        <dbReference type="ARBA" id="ARBA00023136"/>
    </source>
</evidence>
<evidence type="ECO:0000256" key="3">
    <source>
        <dbReference type="ARBA" id="ARBA00022475"/>
    </source>
</evidence>
<feature type="transmembrane region" description="Helical" evidence="7">
    <location>
        <begin position="128"/>
        <end position="144"/>
    </location>
</feature>
<evidence type="ECO:0000256" key="4">
    <source>
        <dbReference type="ARBA" id="ARBA00022692"/>
    </source>
</evidence>
<feature type="transmembrane region" description="Helical" evidence="7">
    <location>
        <begin position="206"/>
        <end position="230"/>
    </location>
</feature>
<keyword evidence="6 7" id="KW-0472">Membrane</keyword>
<dbReference type="OrthoDB" id="581400at2"/>
<feature type="transmembrane region" description="Helical" evidence="7">
    <location>
        <begin position="182"/>
        <end position="200"/>
    </location>
</feature>
<feature type="transmembrane region" description="Helical" evidence="7">
    <location>
        <begin position="266"/>
        <end position="283"/>
    </location>
</feature>
<dbReference type="RefSeq" id="WP_082051599.1">
    <property type="nucleotide sequence ID" value="NZ_JHEG04000001.1"/>
</dbReference>
<evidence type="ECO:0000256" key="5">
    <source>
        <dbReference type="ARBA" id="ARBA00022989"/>
    </source>
</evidence>
<feature type="domain" description="EamA" evidence="8">
    <location>
        <begin position="18"/>
        <end position="143"/>
    </location>
</feature>
<gene>
    <name evidence="9" type="ORF">DA73_0400023640</name>
</gene>
<proteinExistence type="inferred from homology"/>
<dbReference type="PANTHER" id="PTHR42920:SF5">
    <property type="entry name" value="EAMA DOMAIN-CONTAINING PROTEIN"/>
    <property type="match status" value="1"/>
</dbReference>
<keyword evidence="4 7" id="KW-0812">Transmembrane</keyword>
<evidence type="ECO:0000259" key="8">
    <source>
        <dbReference type="Pfam" id="PF00892"/>
    </source>
</evidence>
<dbReference type="InterPro" id="IPR000620">
    <property type="entry name" value="EamA_dom"/>
</dbReference>
<feature type="transmembrane region" description="Helical" evidence="7">
    <location>
        <begin position="77"/>
        <end position="97"/>
    </location>
</feature>
<feature type="transmembrane region" description="Helical" evidence="7">
    <location>
        <begin position="43"/>
        <end position="65"/>
    </location>
</feature>
<dbReference type="InterPro" id="IPR037185">
    <property type="entry name" value="EmrE-like"/>
</dbReference>
<feature type="domain" description="EamA" evidence="8">
    <location>
        <begin position="152"/>
        <end position="283"/>
    </location>
</feature>
<reference evidence="9" key="2">
    <citation type="submission" date="2019-11" db="EMBL/GenBank/DDBJ databases">
        <title>Improved Assembly of Tolypothrix boutellei genome.</title>
        <authorList>
            <person name="Sarangi A.N."/>
            <person name="Mukherjee M."/>
            <person name="Ghosh S."/>
            <person name="Singh D."/>
            <person name="Das A."/>
            <person name="Kant S."/>
            <person name="Prusty A."/>
            <person name="Tripathy S."/>
        </authorList>
    </citation>
    <scope>NUCLEOTIDE SEQUENCE</scope>
    <source>
        <strain evidence="9">VB521301</strain>
    </source>
</reference>
<comment type="caution">
    <text evidence="9">The sequence shown here is derived from an EMBL/GenBank/DDBJ whole genome shotgun (WGS) entry which is preliminary data.</text>
</comment>
<dbReference type="AlphaFoldDB" id="A0A8S9T6Q7"/>
<dbReference type="InterPro" id="IPR051258">
    <property type="entry name" value="Diverse_Substrate_Transporter"/>
</dbReference>
<dbReference type="EMBL" id="JHEG04000001">
    <property type="protein sequence ID" value="KAF3888150.1"/>
    <property type="molecule type" value="Genomic_DNA"/>
</dbReference>
<keyword evidence="3" id="KW-1003">Cell membrane</keyword>
<evidence type="ECO:0000256" key="1">
    <source>
        <dbReference type="ARBA" id="ARBA00004651"/>
    </source>
</evidence>
<evidence type="ECO:0000256" key="2">
    <source>
        <dbReference type="ARBA" id="ARBA00007362"/>
    </source>
</evidence>
<evidence type="ECO:0000313" key="10">
    <source>
        <dbReference type="Proteomes" id="UP000029738"/>
    </source>
</evidence>
<organism evidence="9 10">
    <name type="scientific">Tolypothrix bouteillei VB521301</name>
    <dbReference type="NCBI Taxonomy" id="1479485"/>
    <lineage>
        <taxon>Bacteria</taxon>
        <taxon>Bacillati</taxon>
        <taxon>Cyanobacteriota</taxon>
        <taxon>Cyanophyceae</taxon>
        <taxon>Nostocales</taxon>
        <taxon>Tolypothrichaceae</taxon>
        <taxon>Tolypothrix</taxon>
    </lineage>
</organism>
<evidence type="ECO:0000313" key="9">
    <source>
        <dbReference type="EMBL" id="KAF3888150.1"/>
    </source>
</evidence>
<accession>A0A8S9T6Q7</accession>
<comment type="similarity">
    <text evidence="2">Belongs to the EamA transporter family.</text>
</comment>
<dbReference type="Proteomes" id="UP000029738">
    <property type="component" value="Unassembled WGS sequence"/>
</dbReference>
<feature type="transmembrane region" description="Helical" evidence="7">
    <location>
        <begin position="242"/>
        <end position="260"/>
    </location>
</feature>
<sequence length="331" mass="35285">MTVLNDCNQPTQKGLHALGVILLVAASLIWGTTFPLIKNAIGSLSPSAILASRFVVAAVVLAPYLRCLNAKLIRDGCLLGLVLFASFATQTMALQTIHANRAAFISSLTVVIVPLLGLLIGQRVLLKTLLAAGVAITGIGVMSWESGQLSVGDFLLFGNAFIYAVYILILEKTTQRHPTLSLTAVQVWVIAVLGMLWATPELVREIHAIGTNINAVLYLGLVATAATVLIETMSQRWVSAQEAALFYTLDPVFSAVISFLLLGETLGVRGLIGATLVLAAMVLSQGGKDTQDNTEIETLCLPFESSDDSHLSPLTISLHPETRQLVELGKD</sequence>
<reference evidence="9" key="1">
    <citation type="journal article" date="2015" name="Genome Announc.">
        <title>Draft Genome Sequence of Tolypothrix boutellei Strain VB521301.</title>
        <authorList>
            <person name="Chandrababunaidu M.M."/>
            <person name="Singh D."/>
            <person name="Sen D."/>
            <person name="Bhan S."/>
            <person name="Das S."/>
            <person name="Gupta A."/>
            <person name="Adhikary S.P."/>
            <person name="Tripathy S."/>
        </authorList>
    </citation>
    <scope>NUCLEOTIDE SEQUENCE</scope>
    <source>
        <strain evidence="9">VB521301</strain>
    </source>
</reference>
<dbReference type="GO" id="GO:0005886">
    <property type="term" value="C:plasma membrane"/>
    <property type="evidence" value="ECO:0007669"/>
    <property type="project" value="UniProtKB-SubCell"/>
</dbReference>